<comment type="caution">
    <text evidence="7">The sequence shown here is derived from an EMBL/GenBank/DDBJ whole genome shotgun (WGS) entry which is preliminary data.</text>
</comment>
<dbReference type="OrthoDB" id="2962993at2759"/>
<dbReference type="GO" id="GO:0022857">
    <property type="term" value="F:transmembrane transporter activity"/>
    <property type="evidence" value="ECO:0007669"/>
    <property type="project" value="InterPro"/>
</dbReference>
<gene>
    <name evidence="7" type="ORF">G7Y89_g14639</name>
</gene>
<dbReference type="Pfam" id="PF07690">
    <property type="entry name" value="MFS_1"/>
    <property type="match status" value="1"/>
</dbReference>
<dbReference type="PANTHER" id="PTHR43791">
    <property type="entry name" value="PERMEASE-RELATED"/>
    <property type="match status" value="1"/>
</dbReference>
<dbReference type="Proteomes" id="UP000566819">
    <property type="component" value="Unassembled WGS sequence"/>
</dbReference>
<evidence type="ECO:0000256" key="5">
    <source>
        <dbReference type="ARBA" id="ARBA00023136"/>
    </source>
</evidence>
<keyword evidence="3 6" id="KW-0812">Transmembrane</keyword>
<dbReference type="PANTHER" id="PTHR43791:SF46">
    <property type="entry name" value="MAJOR FACILITATOR SUPERFAMILY (MFS) PROFILE DOMAIN-CONTAINING PROTEIN-RELATED"/>
    <property type="match status" value="1"/>
</dbReference>
<dbReference type="Gene3D" id="1.20.1250.20">
    <property type="entry name" value="MFS general substrate transporter like domains"/>
    <property type="match status" value="1"/>
</dbReference>
<evidence type="ECO:0000256" key="3">
    <source>
        <dbReference type="ARBA" id="ARBA00022692"/>
    </source>
</evidence>
<evidence type="ECO:0000256" key="1">
    <source>
        <dbReference type="ARBA" id="ARBA00004141"/>
    </source>
</evidence>
<feature type="transmembrane region" description="Helical" evidence="6">
    <location>
        <begin position="255"/>
        <end position="276"/>
    </location>
</feature>
<dbReference type="SUPFAM" id="SSF103473">
    <property type="entry name" value="MFS general substrate transporter"/>
    <property type="match status" value="1"/>
</dbReference>
<protein>
    <recommendedName>
        <fullName evidence="9">Major facilitator superfamily (MFS) profile domain-containing protein</fullName>
    </recommendedName>
</protein>
<dbReference type="AlphaFoldDB" id="A0A8H4R1M9"/>
<name>A0A8H4R1M9_9HELO</name>
<dbReference type="InterPro" id="IPR011701">
    <property type="entry name" value="MFS"/>
</dbReference>
<dbReference type="InterPro" id="IPR036259">
    <property type="entry name" value="MFS_trans_sf"/>
</dbReference>
<dbReference type="FunFam" id="1.20.1250.20:FF:000018">
    <property type="entry name" value="MFS transporter permease"/>
    <property type="match status" value="1"/>
</dbReference>
<evidence type="ECO:0000256" key="2">
    <source>
        <dbReference type="ARBA" id="ARBA00022448"/>
    </source>
</evidence>
<keyword evidence="2" id="KW-0813">Transport</keyword>
<feature type="transmembrane region" description="Helical" evidence="6">
    <location>
        <begin position="310"/>
        <end position="332"/>
    </location>
</feature>
<dbReference type="GO" id="GO:0005886">
    <property type="term" value="C:plasma membrane"/>
    <property type="evidence" value="ECO:0007669"/>
    <property type="project" value="TreeGrafter"/>
</dbReference>
<reference evidence="7 8" key="1">
    <citation type="submission" date="2020-03" db="EMBL/GenBank/DDBJ databases">
        <title>Draft Genome Sequence of Cudoniella acicularis.</title>
        <authorList>
            <person name="Buettner E."/>
            <person name="Kellner H."/>
        </authorList>
    </citation>
    <scope>NUCLEOTIDE SEQUENCE [LARGE SCALE GENOMIC DNA]</scope>
    <source>
        <strain evidence="7 8">DSM 108380</strain>
    </source>
</reference>
<evidence type="ECO:0000313" key="8">
    <source>
        <dbReference type="Proteomes" id="UP000566819"/>
    </source>
</evidence>
<dbReference type="EMBL" id="JAAMPI010001990">
    <property type="protein sequence ID" value="KAF4620182.1"/>
    <property type="molecule type" value="Genomic_DNA"/>
</dbReference>
<keyword evidence="4 6" id="KW-1133">Transmembrane helix</keyword>
<evidence type="ECO:0000256" key="6">
    <source>
        <dbReference type="SAM" id="Phobius"/>
    </source>
</evidence>
<feature type="transmembrane region" description="Helical" evidence="6">
    <location>
        <begin position="197"/>
        <end position="218"/>
    </location>
</feature>
<evidence type="ECO:0008006" key="9">
    <source>
        <dbReference type="Google" id="ProtNLM"/>
    </source>
</evidence>
<keyword evidence="8" id="KW-1185">Reference proteome</keyword>
<sequence>MERLLFPESVVTVTAHGAFKWLGDTEIEQPVAHPRVPLVAQAGFGANFTAPALRPSISCFQANDLQSSFSQVIRPIRKPQPRVPRSIAAPKQGDVKHRKCGKTGFAESPFHMRHMLTTLDPEVTVKSLEVSIGSSPPCPASIDEKALVRRIDLRLIPMLFIIYIAAFLIDKLARVNISNALTMSLPKDLKLVGVERNVALTIFFVPYIIFEVPSNILMKKFRPHIWLSECILEFEIVTLAQGFVTTYGGLLGTRFFLGLVEAGIFPGSFYQISLWYRRDEAQQRFTLYWRSVLIASGIAHKDGIRGIHNWQWMFILEGIATVLVGMAAFFLVSDFPEDAAWLTAEERTFVIARAESRAGAGTRGSQDTHSTITRCDIPF</sequence>
<evidence type="ECO:0000313" key="7">
    <source>
        <dbReference type="EMBL" id="KAF4620182.1"/>
    </source>
</evidence>
<organism evidence="7 8">
    <name type="scientific">Cudoniella acicularis</name>
    <dbReference type="NCBI Taxonomy" id="354080"/>
    <lineage>
        <taxon>Eukaryota</taxon>
        <taxon>Fungi</taxon>
        <taxon>Dikarya</taxon>
        <taxon>Ascomycota</taxon>
        <taxon>Pezizomycotina</taxon>
        <taxon>Leotiomycetes</taxon>
        <taxon>Helotiales</taxon>
        <taxon>Tricladiaceae</taxon>
        <taxon>Cudoniella</taxon>
    </lineage>
</organism>
<evidence type="ECO:0000256" key="4">
    <source>
        <dbReference type="ARBA" id="ARBA00022989"/>
    </source>
</evidence>
<keyword evidence="5 6" id="KW-0472">Membrane</keyword>
<accession>A0A8H4R1M9</accession>
<proteinExistence type="predicted"/>
<comment type="subcellular location">
    <subcellularLocation>
        <location evidence="1">Membrane</location>
        <topology evidence="1">Multi-pass membrane protein</topology>
    </subcellularLocation>
</comment>
<feature type="transmembrane region" description="Helical" evidence="6">
    <location>
        <begin position="155"/>
        <end position="177"/>
    </location>
</feature>